<evidence type="ECO:0000256" key="1">
    <source>
        <dbReference type="ARBA" id="ARBA00004123"/>
    </source>
</evidence>
<comment type="subunit">
    <text evidence="4">Component of the RNA polymerase III (Pol III) complex.</text>
</comment>
<evidence type="ECO:0000313" key="6">
    <source>
        <dbReference type="EMBL" id="TPX07988.1"/>
    </source>
</evidence>
<keyword evidence="3 4" id="KW-0539">Nucleus</keyword>
<dbReference type="RefSeq" id="XP_030989699.1">
    <property type="nucleotide sequence ID" value="XM_031132924.1"/>
</dbReference>
<reference evidence="6 7" key="1">
    <citation type="submission" date="2019-06" db="EMBL/GenBank/DDBJ databases">
        <title>Draft genome sequence of the filamentous fungus Phialemoniopsis curvata isolated from diesel fuel.</title>
        <authorList>
            <person name="Varaljay V.A."/>
            <person name="Lyon W.J."/>
            <person name="Crouch A.L."/>
            <person name="Drake C.E."/>
            <person name="Hollomon J.M."/>
            <person name="Nadeau L.J."/>
            <person name="Nunn H.S."/>
            <person name="Stevenson B.S."/>
            <person name="Bojanowski C.L."/>
            <person name="Crookes-Goodson W.J."/>
        </authorList>
    </citation>
    <scope>NUCLEOTIDE SEQUENCE [LARGE SCALE GENOMIC DNA]</scope>
    <source>
        <strain evidence="6 7">D216</strain>
    </source>
</reference>
<dbReference type="EMBL" id="SKBQ01000082">
    <property type="protein sequence ID" value="TPX07988.1"/>
    <property type="molecule type" value="Genomic_DNA"/>
</dbReference>
<dbReference type="InParanoid" id="A0A507ASY8"/>
<proteinExistence type="inferred from homology"/>
<evidence type="ECO:0000256" key="5">
    <source>
        <dbReference type="SAM" id="MobiDB-lite"/>
    </source>
</evidence>
<dbReference type="Pfam" id="PF11705">
    <property type="entry name" value="RNA_pol_3_Rpc31"/>
    <property type="match status" value="1"/>
</dbReference>
<dbReference type="GeneID" id="41977766"/>
<evidence type="ECO:0000313" key="7">
    <source>
        <dbReference type="Proteomes" id="UP000319257"/>
    </source>
</evidence>
<protein>
    <recommendedName>
        <fullName evidence="4">DNA-directed RNA polymerase III subunit</fullName>
    </recommendedName>
</protein>
<organism evidence="6 7">
    <name type="scientific">Thyridium curvatum</name>
    <dbReference type="NCBI Taxonomy" id="1093900"/>
    <lineage>
        <taxon>Eukaryota</taxon>
        <taxon>Fungi</taxon>
        <taxon>Dikarya</taxon>
        <taxon>Ascomycota</taxon>
        <taxon>Pezizomycotina</taxon>
        <taxon>Sordariomycetes</taxon>
        <taxon>Sordariomycetidae</taxon>
        <taxon>Thyridiales</taxon>
        <taxon>Thyridiaceae</taxon>
        <taxon>Thyridium</taxon>
    </lineage>
</organism>
<accession>A0A507ASY8</accession>
<feature type="region of interest" description="Disordered" evidence="5">
    <location>
        <begin position="206"/>
        <end position="267"/>
    </location>
</feature>
<dbReference type="OrthoDB" id="5377312at2759"/>
<dbReference type="STRING" id="1093900.A0A507ASY8"/>
<comment type="caution">
    <text evidence="6">The sequence shown here is derived from an EMBL/GenBank/DDBJ whole genome shotgun (WGS) entry which is preliminary data.</text>
</comment>
<dbReference type="PANTHER" id="PTHR15367">
    <property type="entry name" value="DNA-DIRECTED RNA POLYMERASE III"/>
    <property type="match status" value="1"/>
</dbReference>
<dbReference type="PANTHER" id="PTHR15367:SF2">
    <property type="entry name" value="DNA-DIRECTED RNA POLYMERASE III SUBUNIT"/>
    <property type="match status" value="1"/>
</dbReference>
<comment type="function">
    <text evidence="4">DNA-dependent RNA polymerase catalyzes the transcription of DNA into RNA using the four ribonucleoside triphosphates as substrates. Specific peripheric component of RNA polymerase III which synthesizes small RNAs, such as 5S rRNA and tRNAs.</text>
</comment>
<feature type="region of interest" description="Disordered" evidence="5">
    <location>
        <begin position="1"/>
        <end position="33"/>
    </location>
</feature>
<dbReference type="InterPro" id="IPR024661">
    <property type="entry name" value="RNA_pol_III_Rpc31"/>
</dbReference>
<dbReference type="PIRSF" id="PIRSF000777">
    <property type="entry name" value="RNA_polIII_C31"/>
    <property type="match status" value="1"/>
</dbReference>
<keyword evidence="7" id="KW-1185">Reference proteome</keyword>
<evidence type="ECO:0000256" key="4">
    <source>
        <dbReference type="PIRNR" id="PIRNR000777"/>
    </source>
</evidence>
<dbReference type="Proteomes" id="UP000319257">
    <property type="component" value="Unassembled WGS sequence"/>
</dbReference>
<comment type="subcellular location">
    <subcellularLocation>
        <location evidence="1 4">Nucleus</location>
    </subcellularLocation>
</comment>
<comment type="similarity">
    <text evidence="2 4">Belongs to the eukaryotic RPC7 RNA polymerase subunit family.</text>
</comment>
<dbReference type="GO" id="GO:0006383">
    <property type="term" value="P:transcription by RNA polymerase III"/>
    <property type="evidence" value="ECO:0007669"/>
    <property type="project" value="UniProtKB-UniRule"/>
</dbReference>
<name>A0A507ASY8_9PEZI</name>
<gene>
    <name evidence="6" type="ORF">E0L32_010319</name>
</gene>
<dbReference type="AlphaFoldDB" id="A0A507ASY8"/>
<evidence type="ECO:0000256" key="3">
    <source>
        <dbReference type="ARBA" id="ARBA00023242"/>
    </source>
</evidence>
<evidence type="ECO:0000256" key="2">
    <source>
        <dbReference type="ARBA" id="ARBA00008352"/>
    </source>
</evidence>
<dbReference type="GO" id="GO:0005666">
    <property type="term" value="C:RNA polymerase III complex"/>
    <property type="evidence" value="ECO:0007669"/>
    <property type="project" value="UniProtKB-UniRule"/>
</dbReference>
<sequence>MSRGGGRGGRGGRRGGMANAPWAENLDPNIKSDGRPVELFPDYKVPVATALSKKESHIVECYLLVREQVHASPLYTHTQTSRAEATRAYGQDQINQRYGVQNKATIDPFVAVPLYSNRFEKPERTLPDLLARPFSVELFPPELKATLEGEDSGRRGRPNKRRKVLALADNTSLRTAEEIFNQPKASDVADNAQKALDQLGRFEDLAEGEDNAELDLIEDEGDYGDDVDEQYSDEDQEGGDYDAENYFEDGENDDDFGDDGGDGEDAF</sequence>